<evidence type="ECO:0000313" key="2">
    <source>
        <dbReference type="EMBL" id="ACN15076.1"/>
    </source>
</evidence>
<dbReference type="Proteomes" id="UP000000442">
    <property type="component" value="Chromosome"/>
</dbReference>
<dbReference type="NCBIfam" id="TIGR02914">
    <property type="entry name" value="EpsI_fam"/>
    <property type="match status" value="1"/>
</dbReference>
<dbReference type="KEGG" id="dat:HRM2_19750"/>
<reference evidence="2 3" key="1">
    <citation type="journal article" date="2009" name="Environ. Microbiol.">
        <title>Genome sequence of Desulfobacterium autotrophicum HRM2, a marine sulfate reducer oxidizing organic carbon completely to carbon dioxide.</title>
        <authorList>
            <person name="Strittmatter A.W."/>
            <person name="Liesegang H."/>
            <person name="Rabus R."/>
            <person name="Decker I."/>
            <person name="Amann J."/>
            <person name="Andres S."/>
            <person name="Henne A."/>
            <person name="Fricke W.F."/>
            <person name="Martinez-Arias R."/>
            <person name="Bartels D."/>
            <person name="Goesmann A."/>
            <person name="Krause L."/>
            <person name="Puehler A."/>
            <person name="Klenk H.P."/>
            <person name="Richter M."/>
            <person name="Schuler M."/>
            <person name="Gloeckner F.O."/>
            <person name="Meyerdierks A."/>
            <person name="Gottschalk G."/>
            <person name="Amann R."/>
        </authorList>
    </citation>
    <scope>NUCLEOTIDE SEQUENCE [LARGE SCALE GENOMIC DNA]</scope>
    <source>
        <strain evidence="3">ATCC 43914 / DSM 3382 / HRM2</strain>
    </source>
</reference>
<dbReference type="HOGENOM" id="CLU_096773_0_0_7"/>
<evidence type="ECO:0000259" key="1">
    <source>
        <dbReference type="Pfam" id="PF11984"/>
    </source>
</evidence>
<evidence type="ECO:0000313" key="3">
    <source>
        <dbReference type="Proteomes" id="UP000000442"/>
    </source>
</evidence>
<keyword evidence="3" id="KW-1185">Reference proteome</keyword>
<proteinExistence type="predicted"/>
<dbReference type="OrthoDB" id="9797363at2"/>
<name>C0QCJ9_DESAH</name>
<protein>
    <recommendedName>
        <fullName evidence="1">Methanolan biosynthesis EpsI domain-containing protein</fullName>
    </recommendedName>
</protein>
<dbReference type="AlphaFoldDB" id="C0QCJ9"/>
<accession>C0QCJ9</accession>
<gene>
    <name evidence="2" type="ordered locus">HRM2_19750</name>
</gene>
<dbReference type="STRING" id="177437.HRM2_19750"/>
<dbReference type="eggNOG" id="COG1269">
    <property type="taxonomic scope" value="Bacteria"/>
</dbReference>
<sequence>MTIGPWTGTTSTFDQKVYDILGVEDSILASYETPDGRDVQLYVGFYQSQKEGDLIHSPKNCMPGSGWNILRSSIEPVDVGQNNNGKNINVIKLILVKDSQKQVVLYWFQSRGRIISSEYMQKIWLVIDSITKHRTDGSFVRLISPVVENEDKTLEILKDFTKQIYPYLNEYIPS</sequence>
<dbReference type="EMBL" id="CP001087">
    <property type="protein sequence ID" value="ACN15076.1"/>
    <property type="molecule type" value="Genomic_DNA"/>
</dbReference>
<organism evidence="2 3">
    <name type="scientific">Desulforapulum autotrophicum (strain ATCC 43914 / DSM 3382 / VKM B-1955 / HRM2)</name>
    <name type="common">Desulfobacterium autotrophicum</name>
    <dbReference type="NCBI Taxonomy" id="177437"/>
    <lineage>
        <taxon>Bacteria</taxon>
        <taxon>Pseudomonadati</taxon>
        <taxon>Thermodesulfobacteriota</taxon>
        <taxon>Desulfobacteria</taxon>
        <taxon>Desulfobacterales</taxon>
        <taxon>Desulfobacteraceae</taxon>
        <taxon>Desulforapulum</taxon>
    </lineage>
</organism>
<feature type="domain" description="Methanolan biosynthesis EpsI" evidence="1">
    <location>
        <begin position="2"/>
        <end position="171"/>
    </location>
</feature>
<dbReference type="InterPro" id="IPR014263">
    <property type="entry name" value="Methanolan_biosynth_EpsI"/>
</dbReference>
<dbReference type="Pfam" id="PF11984">
    <property type="entry name" value="DUF3485"/>
    <property type="match status" value="1"/>
</dbReference>